<feature type="region of interest" description="Disordered" evidence="2">
    <location>
        <begin position="345"/>
        <end position="523"/>
    </location>
</feature>
<reference evidence="4 5" key="1">
    <citation type="submission" date="2024-11" db="EMBL/GenBank/DDBJ databases">
        <title>Chromosome-level genome assembly of the freshwater bivalve Anodonta woodiana.</title>
        <authorList>
            <person name="Chen X."/>
        </authorList>
    </citation>
    <scope>NUCLEOTIDE SEQUENCE [LARGE SCALE GENOMIC DNA]</scope>
    <source>
        <strain evidence="4">MN2024</strain>
        <tissue evidence="4">Gills</tissue>
    </source>
</reference>
<dbReference type="InterPro" id="IPR013087">
    <property type="entry name" value="Znf_C2H2_type"/>
</dbReference>
<feature type="domain" description="C2H2-type" evidence="3">
    <location>
        <begin position="664"/>
        <end position="692"/>
    </location>
</feature>
<feature type="region of interest" description="Disordered" evidence="2">
    <location>
        <begin position="1433"/>
        <end position="1467"/>
    </location>
</feature>
<feature type="compositionally biased region" description="Low complexity" evidence="2">
    <location>
        <begin position="969"/>
        <end position="990"/>
    </location>
</feature>
<evidence type="ECO:0000256" key="1">
    <source>
        <dbReference type="PROSITE-ProRule" id="PRU00042"/>
    </source>
</evidence>
<feature type="compositionally biased region" description="Low complexity" evidence="2">
    <location>
        <begin position="439"/>
        <end position="453"/>
    </location>
</feature>
<accession>A0ABD3XRR5</accession>
<dbReference type="InterPro" id="IPR039149">
    <property type="entry name" value="ZNF800"/>
</dbReference>
<comment type="caution">
    <text evidence="4">The sequence shown here is derived from an EMBL/GenBank/DDBJ whole genome shotgun (WGS) entry which is preliminary data.</text>
</comment>
<feature type="region of interest" description="Disordered" evidence="2">
    <location>
        <begin position="1342"/>
        <end position="1394"/>
    </location>
</feature>
<keyword evidence="1" id="KW-0479">Metal-binding</keyword>
<dbReference type="EMBL" id="JBJQND010000001">
    <property type="protein sequence ID" value="KAL3887752.1"/>
    <property type="molecule type" value="Genomic_DNA"/>
</dbReference>
<feature type="compositionally biased region" description="Polar residues" evidence="2">
    <location>
        <begin position="814"/>
        <end position="841"/>
    </location>
</feature>
<feature type="compositionally biased region" description="Low complexity" evidence="2">
    <location>
        <begin position="254"/>
        <end position="270"/>
    </location>
</feature>
<feature type="compositionally biased region" description="Polar residues" evidence="2">
    <location>
        <begin position="1135"/>
        <end position="1157"/>
    </location>
</feature>
<evidence type="ECO:0000313" key="4">
    <source>
        <dbReference type="EMBL" id="KAL3887752.1"/>
    </source>
</evidence>
<feature type="compositionally biased region" description="Basic and acidic residues" evidence="2">
    <location>
        <begin position="396"/>
        <end position="407"/>
    </location>
</feature>
<feature type="domain" description="C2H2-type" evidence="3">
    <location>
        <begin position="1263"/>
        <end position="1290"/>
    </location>
</feature>
<feature type="domain" description="C2H2-type" evidence="3">
    <location>
        <begin position="724"/>
        <end position="752"/>
    </location>
</feature>
<feature type="compositionally biased region" description="Polar residues" evidence="2">
    <location>
        <begin position="471"/>
        <end position="489"/>
    </location>
</feature>
<dbReference type="Pfam" id="PF00096">
    <property type="entry name" value="zf-C2H2"/>
    <property type="match status" value="1"/>
</dbReference>
<proteinExistence type="predicted"/>
<feature type="compositionally biased region" description="Polar residues" evidence="2">
    <location>
        <begin position="369"/>
        <end position="383"/>
    </location>
</feature>
<dbReference type="PROSITE" id="PS00028">
    <property type="entry name" value="ZINC_FINGER_C2H2_1"/>
    <property type="match status" value="4"/>
</dbReference>
<feature type="region of interest" description="Disordered" evidence="2">
    <location>
        <begin position="241"/>
        <end position="327"/>
    </location>
</feature>
<protein>
    <recommendedName>
        <fullName evidence="3">C2H2-type domain-containing protein</fullName>
    </recommendedName>
</protein>
<feature type="region of interest" description="Disordered" evidence="2">
    <location>
        <begin position="908"/>
        <end position="1043"/>
    </location>
</feature>
<sequence>MSGKQDKKQPSNNHDVDFSVIRTAIQIGGKSIEQILNGVYYGSAEVRHLLMNECDFILECKVCHNLFRSLPNFVAHKRVYCVEFYEEHKFNLLQKEKEGETIIVQPQPPPPSPPQKPNEAESVMTINKTTFRKNETNVVSSVMDEVLSGKFKGKSQAYNLYTQLAEKVEQQKETRMVKQVTLSPIPSTSCAMRLDMKEVEVAFVEDKIETDQAGTGSSGSQLETKRSHIQRLCEKLAASTGSKIAGEESHVDIPENSNPNPNGNQNFEPPLTKRKVYETRTRSNTPENHSNNTCTESPSKNHNLEDSPTKRKTREGRTSRDTPGIPMAVISSIYTEIHSGNESLAAASTRSRARESRTRTPDSAVVMKISTSTKDQDANQSLEASAAKKKINMARTKKDTFNDDKSGTDNQSSDISPTKRKVSVARTRRDTPDSPADVNSTENPSENLSSSSSSKRKVLEDRQDHPDSLVDVNSTVTVNQSRNQSLSKKQTNETRIRKETPDSLDVRSSKRIEEKDTVSLRKSDPQKVYCIPTSTTSVASSRSLPESNDVGVKSPFRSLPGSNDVGVKSLVRSLPESNDVGTMSPFRPGNVILKGEEEPNSVSITTEGNMTYSEARNDQRQMNFWQKYCDFEFLTCRLCSAKCTDSMALKLHAQEKHNIKFINLQCPICYKAFFAKNLITRHLRRTHKKSSYQTSNLLRQVPGIETRGSDISEFNVDMSSVPEGACPLCNKSFITPHKLTRHMVRFHDKSRGAVRHLLDHAGVLYPTCSLCSKTVLSEYSLERHLERTHGKTREAAKKMLKIDKLKNKLLKEAGTSTPSSSPNLFIQNTDTQVKKQPSPSKRSTDKGRGEEHSDVLIRLCPGCKREFWKFKTFIRHWPFCARKHNLNRYKDLPQAKALRRGNKRTLSFVNSTMSSEMITDSGEKGLLSGEQNEDTSIKQTETEWTRSSTAERENRSIPNKVSLVPSRQSISPYSNCSVSNSSSSNRDQASTVSVDVESMPPRPQSCSASSSSSHNRDRASDVSTATEPAHSDAPAKPIGSDRSKIVRMESEAKGGSFKPFITVTSGIGWRTCAGCKCVFAKARTYQKHIRNCKLIKVKRSSKKTTFRQKVKNDSCWKSRADDNTEREVAERSEKPNNSVGLSSVRKSLSHPESSTPVSGGRDVVQASTSGETNFDETDGMSVIQENFEEVSASEDEDWNTTAQSFNSGNTVHTVEEIWVGKQPGRPVEKIKSNRIYVVDQSRTHKSLCQDQKKINACIDDSNLRCLQCGMEFSHISNVRRHVIRHLGWKRYKCRMCRFSSYNLSECRMHLYRTHSMEMWHSTSSQVEKFVVNLNKEASKVRTMKKQATLRGKRAQEKYEPSPYSLKIPQNLPGQRSSFRSSQRQLVDRRKPGVNEQNIKNLNCFNISTRNVSRNFDTRPYAPVDRMSTLVTRKGYYPKSSGGSSPSSLSDSQPPATRHARNEDLEFSDHTEMILVSTALPGLDPSISQDRPAIEATSASSLPTLTASIPVENL</sequence>
<feature type="domain" description="C2H2-type" evidence="3">
    <location>
        <begin position="766"/>
        <end position="794"/>
    </location>
</feature>
<dbReference type="SMART" id="SM00355">
    <property type="entry name" value="ZnF_C2H2"/>
    <property type="match status" value="7"/>
</dbReference>
<feature type="compositionally biased region" description="Polar residues" evidence="2">
    <location>
        <begin position="908"/>
        <end position="918"/>
    </location>
</feature>
<dbReference type="InterPro" id="IPR036236">
    <property type="entry name" value="Znf_C2H2_sf"/>
</dbReference>
<feature type="region of interest" description="Disordered" evidence="2">
    <location>
        <begin position="1112"/>
        <end position="1180"/>
    </location>
</feature>
<evidence type="ECO:0000259" key="3">
    <source>
        <dbReference type="PROSITE" id="PS50157"/>
    </source>
</evidence>
<dbReference type="SUPFAM" id="SSF57667">
    <property type="entry name" value="beta-beta-alpha zinc fingers"/>
    <property type="match status" value="1"/>
</dbReference>
<gene>
    <name evidence="4" type="ORF">ACJMK2_000145</name>
</gene>
<evidence type="ECO:0000256" key="2">
    <source>
        <dbReference type="SAM" id="MobiDB-lite"/>
    </source>
</evidence>
<feature type="compositionally biased region" description="Basic and acidic residues" evidence="2">
    <location>
        <begin position="940"/>
        <end position="955"/>
    </location>
</feature>
<name>A0ABD3XRR5_SINWO</name>
<organism evidence="4 5">
    <name type="scientific">Sinanodonta woodiana</name>
    <name type="common">Chinese pond mussel</name>
    <name type="synonym">Anodonta woodiana</name>
    <dbReference type="NCBI Taxonomy" id="1069815"/>
    <lineage>
        <taxon>Eukaryota</taxon>
        <taxon>Metazoa</taxon>
        <taxon>Spiralia</taxon>
        <taxon>Lophotrochozoa</taxon>
        <taxon>Mollusca</taxon>
        <taxon>Bivalvia</taxon>
        <taxon>Autobranchia</taxon>
        <taxon>Heteroconchia</taxon>
        <taxon>Palaeoheterodonta</taxon>
        <taxon>Unionida</taxon>
        <taxon>Unionoidea</taxon>
        <taxon>Unionidae</taxon>
        <taxon>Unioninae</taxon>
        <taxon>Sinanodonta</taxon>
    </lineage>
</organism>
<dbReference type="PANTHER" id="PTHR21020">
    <property type="entry name" value="ZINC FINGER PROTEIN 800"/>
    <property type="match status" value="1"/>
</dbReference>
<feature type="compositionally biased region" description="Basic and acidic residues" evidence="2">
    <location>
        <begin position="302"/>
        <end position="320"/>
    </location>
</feature>
<dbReference type="Proteomes" id="UP001634394">
    <property type="component" value="Unassembled WGS sequence"/>
</dbReference>
<feature type="compositionally biased region" description="Low complexity" evidence="2">
    <location>
        <begin position="1437"/>
        <end position="1454"/>
    </location>
</feature>
<feature type="compositionally biased region" description="Basic and acidic residues" evidence="2">
    <location>
        <begin position="490"/>
        <end position="523"/>
    </location>
</feature>
<dbReference type="PROSITE" id="PS50157">
    <property type="entry name" value="ZINC_FINGER_C2H2_2"/>
    <property type="match status" value="4"/>
</dbReference>
<keyword evidence="5" id="KW-1185">Reference proteome</keyword>
<feature type="compositionally biased region" description="Basic and acidic residues" evidence="2">
    <location>
        <begin position="1112"/>
        <end position="1134"/>
    </location>
</feature>
<feature type="compositionally biased region" description="Low complexity" evidence="2">
    <location>
        <begin position="1374"/>
        <end position="1384"/>
    </location>
</feature>
<keyword evidence="1" id="KW-0862">Zinc</keyword>
<feature type="region of interest" description="Disordered" evidence="2">
    <location>
        <begin position="538"/>
        <end position="557"/>
    </location>
</feature>
<feature type="compositionally biased region" description="Polar residues" evidence="2">
    <location>
        <begin position="282"/>
        <end position="301"/>
    </location>
</feature>
<keyword evidence="1" id="KW-0863">Zinc-finger</keyword>
<dbReference type="Gene3D" id="3.30.160.60">
    <property type="entry name" value="Classic Zinc Finger"/>
    <property type="match status" value="3"/>
</dbReference>
<feature type="compositionally biased region" description="Basic and acidic residues" evidence="2">
    <location>
        <begin position="457"/>
        <end position="468"/>
    </location>
</feature>
<evidence type="ECO:0000313" key="5">
    <source>
        <dbReference type="Proteomes" id="UP001634394"/>
    </source>
</evidence>
<dbReference type="PANTHER" id="PTHR21020:SF0">
    <property type="entry name" value="ZINC FINGER PROTEIN 800"/>
    <property type="match status" value="1"/>
</dbReference>
<feature type="region of interest" description="Disordered" evidence="2">
    <location>
        <begin position="813"/>
        <end position="851"/>
    </location>
</feature>
<feature type="compositionally biased region" description="Basic and acidic residues" evidence="2">
    <location>
        <begin position="842"/>
        <end position="851"/>
    </location>
</feature>
<dbReference type="GO" id="GO:0008270">
    <property type="term" value="F:zinc ion binding"/>
    <property type="evidence" value="ECO:0007669"/>
    <property type="project" value="UniProtKB-KW"/>
</dbReference>